<sequence length="100" mass="10889">MRIRGPTLRPMSDGYDKDFARFTGSAEQVIAELEDRAQGAHCMGQSAEKVARYREAAQGVRDGSFSVRVGRVIYSVLTAPQTAAEDVPAPRDEKADDTVS</sequence>
<name>A0A873WP34_9CAUD</name>
<protein>
    <submittedName>
        <fullName evidence="2">Uncharacterized protein</fullName>
    </submittedName>
</protein>
<dbReference type="EMBL" id="MT701596">
    <property type="protein sequence ID" value="QPB09825.1"/>
    <property type="molecule type" value="Genomic_DNA"/>
</dbReference>
<evidence type="ECO:0000256" key="1">
    <source>
        <dbReference type="SAM" id="MobiDB-lite"/>
    </source>
</evidence>
<evidence type="ECO:0000313" key="2">
    <source>
        <dbReference type="EMBL" id="QPB09825.1"/>
    </source>
</evidence>
<proteinExistence type="predicted"/>
<keyword evidence="3" id="KW-1185">Reference proteome</keyword>
<dbReference type="Proteomes" id="UP000663311">
    <property type="component" value="Segment"/>
</dbReference>
<accession>A0A873WP34</accession>
<evidence type="ECO:0000313" key="3">
    <source>
        <dbReference type="Proteomes" id="UP000663311"/>
    </source>
</evidence>
<feature type="compositionally biased region" description="Basic and acidic residues" evidence="1">
    <location>
        <begin position="88"/>
        <end position="100"/>
    </location>
</feature>
<gene>
    <name evidence="2" type="ORF">CPT_Shady_064</name>
</gene>
<organism evidence="2 3">
    <name type="scientific">Streptomyces phage Shady</name>
    <dbReference type="NCBI Taxonomy" id="2767585"/>
    <lineage>
        <taxon>Viruses</taxon>
        <taxon>Duplodnaviria</taxon>
        <taxon>Heunggongvirae</taxon>
        <taxon>Uroviricota</taxon>
        <taxon>Caudoviricetes</taxon>
        <taxon>Colingsworthviridae</taxon>
        <taxon>Shadyvirus</taxon>
        <taxon>Shadyvirus shady</taxon>
    </lineage>
</organism>
<feature type="region of interest" description="Disordered" evidence="1">
    <location>
        <begin position="80"/>
        <end position="100"/>
    </location>
</feature>
<reference evidence="2" key="1">
    <citation type="submission" date="2020-07" db="EMBL/GenBank/DDBJ databases">
        <title>Complete genome sequence of Streptomyces phage Shady.</title>
        <authorList>
            <person name="Ortega C.A."/>
            <person name="Hernandez I."/>
            <person name="Guadalupe Vizoso-Pinto M."/>
            <person name="Clark J.D."/>
            <person name="Liu M."/>
            <person name="Burrowes B.H."/>
        </authorList>
    </citation>
    <scope>NUCLEOTIDE SEQUENCE</scope>
</reference>